<comment type="caution">
    <text evidence="1">The sequence shown here is derived from an EMBL/GenBank/DDBJ whole genome shotgun (WGS) entry which is preliminary data.</text>
</comment>
<dbReference type="Proteomes" id="UP000299102">
    <property type="component" value="Unassembled WGS sequence"/>
</dbReference>
<dbReference type="EMBL" id="BGZK01000043">
    <property type="protein sequence ID" value="GBP10898.1"/>
    <property type="molecule type" value="Genomic_DNA"/>
</dbReference>
<name>A0A4C1TBS7_EUMVA</name>
<gene>
    <name evidence="1" type="ORF">EVAR_5474_1</name>
</gene>
<dbReference type="AlphaFoldDB" id="A0A4C1TBS7"/>
<sequence>MRGKPRANVSYTGKIGTHIFMITVVRVSGQITGQVVTEDVHLSPPVYVLQRVHAARAAFALSALPAGVERAAPPDVAGRGPRRRPPERLRAAHVTLAALVAIRPRFAVRLWNLK</sequence>
<evidence type="ECO:0000313" key="2">
    <source>
        <dbReference type="Proteomes" id="UP000299102"/>
    </source>
</evidence>
<accession>A0A4C1TBS7</accession>
<evidence type="ECO:0000313" key="1">
    <source>
        <dbReference type="EMBL" id="GBP10898.1"/>
    </source>
</evidence>
<reference evidence="1 2" key="1">
    <citation type="journal article" date="2019" name="Commun. Biol.">
        <title>The bagworm genome reveals a unique fibroin gene that provides high tensile strength.</title>
        <authorList>
            <person name="Kono N."/>
            <person name="Nakamura H."/>
            <person name="Ohtoshi R."/>
            <person name="Tomita M."/>
            <person name="Numata K."/>
            <person name="Arakawa K."/>
        </authorList>
    </citation>
    <scope>NUCLEOTIDE SEQUENCE [LARGE SCALE GENOMIC DNA]</scope>
</reference>
<keyword evidence="2" id="KW-1185">Reference proteome</keyword>
<organism evidence="1 2">
    <name type="scientific">Eumeta variegata</name>
    <name type="common">Bagworm moth</name>
    <name type="synonym">Eumeta japonica</name>
    <dbReference type="NCBI Taxonomy" id="151549"/>
    <lineage>
        <taxon>Eukaryota</taxon>
        <taxon>Metazoa</taxon>
        <taxon>Ecdysozoa</taxon>
        <taxon>Arthropoda</taxon>
        <taxon>Hexapoda</taxon>
        <taxon>Insecta</taxon>
        <taxon>Pterygota</taxon>
        <taxon>Neoptera</taxon>
        <taxon>Endopterygota</taxon>
        <taxon>Lepidoptera</taxon>
        <taxon>Glossata</taxon>
        <taxon>Ditrysia</taxon>
        <taxon>Tineoidea</taxon>
        <taxon>Psychidae</taxon>
        <taxon>Oiketicinae</taxon>
        <taxon>Eumeta</taxon>
    </lineage>
</organism>
<proteinExistence type="predicted"/>
<protein>
    <submittedName>
        <fullName evidence="1">Uncharacterized protein</fullName>
    </submittedName>
</protein>